<dbReference type="InterPro" id="IPR018511">
    <property type="entry name" value="Hemolysin-typ_Ca-bd_CS"/>
</dbReference>
<keyword evidence="2" id="KW-0964">Secreted</keyword>
<feature type="compositionally biased region" description="Low complexity" evidence="4">
    <location>
        <begin position="241"/>
        <end position="262"/>
    </location>
</feature>
<dbReference type="PRINTS" id="PR00313">
    <property type="entry name" value="CABNDNGRPT"/>
</dbReference>
<comment type="caution">
    <text evidence="5">The sequence shown here is derived from an EMBL/GenBank/DDBJ whole genome shotgun (WGS) entry which is preliminary data.</text>
</comment>
<dbReference type="InterPro" id="IPR024079">
    <property type="entry name" value="MetalloPept_cat_dom_sf"/>
</dbReference>
<sequence length="1173" mass="123151">MVTYGNNQNGLWIKFDDISSTSVGLIEYKDNTLYFWNTSGYYYRLNLPSLTKAQVTFSDQVEQQLLFVNNNNGANVGTANSEWIVGTTSGEQINGSTGNDRLFGGAGDDIYLLSRGDGIDTITDSSGNNTISFNNSNQSDLTLSGNGNRLEIKYSNNDSVLIDGNISTFKFADGSLLTQEQLLTGKAITLTGTAVNENINGFASNDTIDAGDGNDTLNGNAGNDSLNGGNGDDRLNGGDGNDQLDGGQGNDVLNGNAGSDSLNGGGGNDTLYGGDGDDLNNGGQGNDWLQSGSGNDTYRFSKGDGLDTINDYSGANTIHITDASASDITLTINSNISSDLVIGYSETDNITLKAYINNYVLSDGINQTANEFLTGKTVTWVGTDLDNTFSGYVANDLMNGGNGNDTLNGNNGQDTLNGDGGNDTLNGGNGNDILTGGVGNDLLNGNAGDDIYRFAKGDGIDTINNDFSGNNTIVFTDAKSTDVRYSIEKGTLNIQYTDVDSVKLTGFLAGNNKNFNLQFADGVTIDRATLDTTVGINYWVKALVASTNSNPDFKYIFPSESPAYLLDANGQAPTWFSPFSQAQQDFMTQVFQKASQFSALSFTLTDNASQVNTVASYRNSTADTAYAQFPSGAFVGSDVAFGPGFWFDPAGSWVTASYPHELGHALGLRHTFEGSTIDSFGTGEDNRKWSVMSYDRTGMSFDGSFAPFDVAALQAMYGINTTARSGNDTYIFNSTEGTFVWDGAGIDTIDATTAAQATTINLTEGGWSYIGDKSAWISKANQLTINIGTQIENALGSAFNDTLIGNDLINRLEGGAGNDTLMGAWGNDTLIGGLGNDILDGGKGSDSMAGGAGDDLYYVNESDDIVVENQSEGNDKVISVMSYTLGENLEALTLAGNENLNGIGNILNNILTGNDGNNTLTGLAGNDSINGGAGNDILDGGIGTDTLDGGTGADTLIGGLGDDVYYIDNVNDIIVEKINEGFETVNSTISYTLDSGNALNNLNLLGVNNINGTGNVNDNLITGNSGNNTLEGRNGYDTLRGGAGDDLLNGGAGNDTLTGGSGADTAVYNLLMMNDKTGGNGVDNWTDFKIGNTVTDVNADKIDVSDLLIDYTAGETVTSILDYLSLTVSGNNSILSIDRDGSQNVYSSSTLLTLNNINTNLNTLWDNHQLIVT</sequence>
<dbReference type="AlphaFoldDB" id="A0A2N0WAW6"/>
<evidence type="ECO:0000256" key="4">
    <source>
        <dbReference type="SAM" id="MobiDB-lite"/>
    </source>
</evidence>
<dbReference type="InterPro" id="IPR011049">
    <property type="entry name" value="Serralysin-like_metalloprot_C"/>
</dbReference>
<evidence type="ECO:0000256" key="3">
    <source>
        <dbReference type="ARBA" id="ARBA00022837"/>
    </source>
</evidence>
<dbReference type="InterPro" id="IPR050557">
    <property type="entry name" value="RTX_toxin/Mannuronan_C5-epim"/>
</dbReference>
<proteinExistence type="predicted"/>
<dbReference type="SUPFAM" id="SSF55486">
    <property type="entry name" value="Metalloproteases ('zincins'), catalytic domain"/>
    <property type="match status" value="1"/>
</dbReference>
<dbReference type="Gene3D" id="2.150.10.10">
    <property type="entry name" value="Serralysin-like metalloprotease, C-terminal"/>
    <property type="match status" value="6"/>
</dbReference>
<evidence type="ECO:0000313" key="6">
    <source>
        <dbReference type="Proteomes" id="UP000233553"/>
    </source>
</evidence>
<feature type="compositionally biased region" description="Low complexity" evidence="4">
    <location>
        <begin position="217"/>
        <end position="227"/>
    </location>
</feature>
<protein>
    <submittedName>
        <fullName evidence="5">Type I secretion protein</fullName>
    </submittedName>
</protein>
<comment type="subcellular location">
    <subcellularLocation>
        <location evidence="1">Secreted</location>
    </subcellularLocation>
</comment>
<dbReference type="Gene3D" id="3.40.390.10">
    <property type="entry name" value="Collagenase (Catalytic Domain)"/>
    <property type="match status" value="1"/>
</dbReference>
<dbReference type="PANTHER" id="PTHR38340:SF1">
    <property type="entry name" value="S-LAYER PROTEIN"/>
    <property type="match status" value="1"/>
</dbReference>
<evidence type="ECO:0000256" key="2">
    <source>
        <dbReference type="ARBA" id="ARBA00022525"/>
    </source>
</evidence>
<evidence type="ECO:0000313" key="5">
    <source>
        <dbReference type="EMBL" id="PKF31640.1"/>
    </source>
</evidence>
<keyword evidence="3" id="KW-0106">Calcium</keyword>
<gene>
    <name evidence="5" type="ORF">CW311_18065</name>
</gene>
<accession>A0A2N0WAW6</accession>
<dbReference type="EMBL" id="PISJ01000020">
    <property type="protein sequence ID" value="PKF31640.1"/>
    <property type="molecule type" value="Genomic_DNA"/>
</dbReference>
<dbReference type="Pfam" id="PF00353">
    <property type="entry name" value="HemolysinCabind"/>
    <property type="match status" value="9"/>
</dbReference>
<dbReference type="GO" id="GO:0008237">
    <property type="term" value="F:metallopeptidase activity"/>
    <property type="evidence" value="ECO:0007669"/>
    <property type="project" value="InterPro"/>
</dbReference>
<name>A0A2N0WAW6_9GAMM</name>
<dbReference type="PROSITE" id="PS00330">
    <property type="entry name" value="HEMOLYSIN_CALCIUM"/>
    <property type="match status" value="12"/>
</dbReference>
<reference evidence="5 6" key="1">
    <citation type="submission" date="2017-12" db="EMBL/GenBank/DDBJ databases">
        <title>Draft Genome sequences of multiple microbial strains isolated from spacecraft associated surfaces.</title>
        <authorList>
            <person name="Seuylemezian A."/>
            <person name="Vaishampayan P."/>
            <person name="Venkateswaran K."/>
        </authorList>
    </citation>
    <scope>NUCLEOTIDE SEQUENCE [LARGE SCALE GENOMIC DNA]</scope>
    <source>
        <strain evidence="5 6">2P01AA</strain>
    </source>
</reference>
<evidence type="ECO:0000256" key="1">
    <source>
        <dbReference type="ARBA" id="ARBA00004613"/>
    </source>
</evidence>
<dbReference type="InterPro" id="IPR001343">
    <property type="entry name" value="Hemolysn_Ca-bd"/>
</dbReference>
<dbReference type="Proteomes" id="UP000233553">
    <property type="component" value="Unassembled WGS sequence"/>
</dbReference>
<feature type="region of interest" description="Disordered" evidence="4">
    <location>
        <begin position="213"/>
        <end position="296"/>
    </location>
</feature>
<organism evidence="5 6">
    <name type="scientific">Acinetobacter proteolyticus</name>
    <dbReference type="NCBI Taxonomy" id="1776741"/>
    <lineage>
        <taxon>Bacteria</taxon>
        <taxon>Pseudomonadati</taxon>
        <taxon>Pseudomonadota</taxon>
        <taxon>Gammaproteobacteria</taxon>
        <taxon>Moraxellales</taxon>
        <taxon>Moraxellaceae</taxon>
        <taxon>Acinetobacter</taxon>
    </lineage>
</organism>
<dbReference type="GO" id="GO:0005576">
    <property type="term" value="C:extracellular region"/>
    <property type="evidence" value="ECO:0007669"/>
    <property type="project" value="UniProtKB-SubCell"/>
</dbReference>
<dbReference type="SUPFAM" id="SSF51120">
    <property type="entry name" value="beta-Roll"/>
    <property type="match status" value="7"/>
</dbReference>
<dbReference type="RefSeq" id="WP_101237397.1">
    <property type="nucleotide sequence ID" value="NZ_PISJ01000020.1"/>
</dbReference>
<dbReference type="GO" id="GO:0005509">
    <property type="term" value="F:calcium ion binding"/>
    <property type="evidence" value="ECO:0007669"/>
    <property type="project" value="InterPro"/>
</dbReference>
<dbReference type="PANTHER" id="PTHR38340">
    <property type="entry name" value="S-LAYER PROTEIN"/>
    <property type="match status" value="1"/>
</dbReference>